<dbReference type="InterPro" id="IPR004045">
    <property type="entry name" value="Glutathione_S-Trfase_N"/>
</dbReference>
<keyword evidence="4" id="KW-1185">Reference proteome</keyword>
<sequence length="225" mass="24713">MLVLCGFALSNYYNKVKLALLEKGVPFTEERVGTGRPEILGDSPLGKVPFIRTEHGGLCESQATLDYIEARWPVPALMPADPWQAAKVRELITFIELHLELVARELYPQAFFGGSVSASHQARVRKLLDKHIPGFKRLAKFAPHVGGEQFTQADCAAFVHLPLVGLATKIVYGSDLLLEHGVDWKTYTRFIGQRPAALQVSADRKADEERAAQAAKARAGITPPA</sequence>
<dbReference type="InterPro" id="IPR050983">
    <property type="entry name" value="GST_Omega/HSP26"/>
</dbReference>
<dbReference type="PROSITE" id="PS50404">
    <property type="entry name" value="GST_NTER"/>
    <property type="match status" value="1"/>
</dbReference>
<dbReference type="SUPFAM" id="SSF47616">
    <property type="entry name" value="GST C-terminal domain-like"/>
    <property type="match status" value="1"/>
</dbReference>
<feature type="domain" description="GST N-terminal" evidence="2">
    <location>
        <begin position="1"/>
        <end position="76"/>
    </location>
</feature>
<dbReference type="SFLD" id="SFLDS00019">
    <property type="entry name" value="Glutathione_Transferase_(cytos"/>
    <property type="match status" value="1"/>
</dbReference>
<accession>A0ABT0YKI4</accession>
<dbReference type="Proteomes" id="UP001165541">
    <property type="component" value="Unassembled WGS sequence"/>
</dbReference>
<evidence type="ECO:0000313" key="3">
    <source>
        <dbReference type="EMBL" id="MCM5679252.1"/>
    </source>
</evidence>
<evidence type="ECO:0000256" key="1">
    <source>
        <dbReference type="SAM" id="MobiDB-lite"/>
    </source>
</evidence>
<name>A0ABT0YKI4_9BURK</name>
<dbReference type="InterPro" id="IPR040079">
    <property type="entry name" value="Glutathione_S-Trfase"/>
</dbReference>
<comment type="caution">
    <text evidence="3">The sequence shown here is derived from an EMBL/GenBank/DDBJ whole genome shotgun (WGS) entry which is preliminary data.</text>
</comment>
<dbReference type="Gene3D" id="1.20.1050.10">
    <property type="match status" value="1"/>
</dbReference>
<dbReference type="SUPFAM" id="SSF52833">
    <property type="entry name" value="Thioredoxin-like"/>
    <property type="match status" value="1"/>
</dbReference>
<dbReference type="PANTHER" id="PTHR43968">
    <property type="match status" value="1"/>
</dbReference>
<organism evidence="3 4">
    <name type="scientific">Caldimonas mangrovi</name>
    <dbReference type="NCBI Taxonomy" id="2944811"/>
    <lineage>
        <taxon>Bacteria</taxon>
        <taxon>Pseudomonadati</taxon>
        <taxon>Pseudomonadota</taxon>
        <taxon>Betaproteobacteria</taxon>
        <taxon>Burkholderiales</taxon>
        <taxon>Sphaerotilaceae</taxon>
        <taxon>Caldimonas</taxon>
    </lineage>
</organism>
<proteinExistence type="predicted"/>
<reference evidence="3" key="1">
    <citation type="submission" date="2022-05" db="EMBL/GenBank/DDBJ databases">
        <title>Schlegelella sp. nov., isolated from mangrove soil.</title>
        <authorList>
            <person name="Liu Y."/>
            <person name="Ge X."/>
            <person name="Liu W."/>
        </authorList>
    </citation>
    <scope>NUCLEOTIDE SEQUENCE</scope>
    <source>
        <strain evidence="3">S2-27</strain>
    </source>
</reference>
<dbReference type="PANTHER" id="PTHR43968:SF6">
    <property type="entry name" value="GLUTATHIONE S-TRANSFERASE OMEGA"/>
    <property type="match status" value="1"/>
</dbReference>
<feature type="region of interest" description="Disordered" evidence="1">
    <location>
        <begin position="202"/>
        <end position="225"/>
    </location>
</feature>
<protein>
    <submittedName>
        <fullName evidence="3">Glutathione S-transferase</fullName>
    </submittedName>
</protein>
<dbReference type="CDD" id="cd00570">
    <property type="entry name" value="GST_N_family"/>
    <property type="match status" value="1"/>
</dbReference>
<dbReference type="InterPro" id="IPR036249">
    <property type="entry name" value="Thioredoxin-like_sf"/>
</dbReference>
<feature type="compositionally biased region" description="Basic and acidic residues" evidence="1">
    <location>
        <begin position="202"/>
        <end position="211"/>
    </location>
</feature>
<dbReference type="InterPro" id="IPR036282">
    <property type="entry name" value="Glutathione-S-Trfase_C_sf"/>
</dbReference>
<dbReference type="CDD" id="cd10424">
    <property type="entry name" value="GST_C_9"/>
    <property type="match status" value="1"/>
</dbReference>
<dbReference type="RefSeq" id="WP_251777451.1">
    <property type="nucleotide sequence ID" value="NZ_JAMKFE010000003.1"/>
</dbReference>
<dbReference type="EMBL" id="JAMKFE010000003">
    <property type="protein sequence ID" value="MCM5679252.1"/>
    <property type="molecule type" value="Genomic_DNA"/>
</dbReference>
<dbReference type="Gene3D" id="3.40.30.10">
    <property type="entry name" value="Glutaredoxin"/>
    <property type="match status" value="1"/>
</dbReference>
<evidence type="ECO:0000259" key="2">
    <source>
        <dbReference type="PROSITE" id="PS50404"/>
    </source>
</evidence>
<gene>
    <name evidence="3" type="ORF">M8A51_06875</name>
</gene>
<evidence type="ECO:0000313" key="4">
    <source>
        <dbReference type="Proteomes" id="UP001165541"/>
    </source>
</evidence>
<dbReference type="Pfam" id="PF13417">
    <property type="entry name" value="GST_N_3"/>
    <property type="match status" value="1"/>
</dbReference>